<evidence type="ECO:0000259" key="2">
    <source>
        <dbReference type="Pfam" id="PF23343"/>
    </source>
</evidence>
<comment type="caution">
    <text evidence="3">The sequence shown here is derived from an EMBL/GenBank/DDBJ whole genome shotgun (WGS) entry which is preliminary data.</text>
</comment>
<dbReference type="Proteomes" id="UP000592294">
    <property type="component" value="Unassembled WGS sequence"/>
</dbReference>
<sequence>MAERVRVVSDSAGGEAVPPGLVSFSTSDTAPETRGLQADGPHQVVIDSHLGRLRRMRSAVLTAANLIQERLGSSGRRWKAAMLHLTYRDEDEFSPDQMSALMKHIRHWGKRRDLPALPYVWVLERGSRRGRLHYHVLIWLPLGVTLPKPDKQGWWPWGHTKWQWAREPVGYLAKYASKGSTKDGVQVSFPKGSRSHGKGGLTTVERSKCAWWRAPKWVKDAWPDWQDEPRPAPGGGWVSRVLGDWLPSPWRLVGFNLGRPVVQWVADSPCPYALELPA</sequence>
<dbReference type="AlphaFoldDB" id="A0A850RDU9"/>
<evidence type="ECO:0000256" key="1">
    <source>
        <dbReference type="SAM" id="MobiDB-lite"/>
    </source>
</evidence>
<dbReference type="InterPro" id="IPR056906">
    <property type="entry name" value="ORF2/G2P_dom"/>
</dbReference>
<gene>
    <name evidence="3" type="ORF">HW932_07625</name>
</gene>
<protein>
    <recommendedName>
        <fullName evidence="2">Replication-associated protein ORF2/G2P domain-containing protein</fullName>
    </recommendedName>
</protein>
<dbReference type="RefSeq" id="WP_176975895.1">
    <property type="nucleotide sequence ID" value="NZ_JABZEO010000004.1"/>
</dbReference>
<evidence type="ECO:0000313" key="3">
    <source>
        <dbReference type="EMBL" id="NVZ09130.1"/>
    </source>
</evidence>
<evidence type="ECO:0000313" key="4">
    <source>
        <dbReference type="Proteomes" id="UP000592294"/>
    </source>
</evidence>
<organism evidence="3 4">
    <name type="scientific">Allochromatium humboldtianum</name>
    <dbReference type="NCBI Taxonomy" id="504901"/>
    <lineage>
        <taxon>Bacteria</taxon>
        <taxon>Pseudomonadati</taxon>
        <taxon>Pseudomonadota</taxon>
        <taxon>Gammaproteobacteria</taxon>
        <taxon>Chromatiales</taxon>
        <taxon>Chromatiaceae</taxon>
        <taxon>Allochromatium</taxon>
    </lineage>
</organism>
<dbReference type="Pfam" id="PF23343">
    <property type="entry name" value="REP_ORF2-G2P"/>
    <property type="match status" value="1"/>
</dbReference>
<reference evidence="3 4" key="1">
    <citation type="submission" date="2020-06" db="EMBL/GenBank/DDBJ databases">
        <title>Whole-genome sequence of Allochromatium humboldtianum DSM 21881, type strain.</title>
        <authorList>
            <person name="Kyndt J.A."/>
            <person name="Meyer T.E."/>
        </authorList>
    </citation>
    <scope>NUCLEOTIDE SEQUENCE [LARGE SCALE GENOMIC DNA]</scope>
    <source>
        <strain evidence="3 4">DSM 21881</strain>
    </source>
</reference>
<keyword evidence="4" id="KW-1185">Reference proteome</keyword>
<feature type="region of interest" description="Disordered" evidence="1">
    <location>
        <begin position="1"/>
        <end position="22"/>
    </location>
</feature>
<name>A0A850RDU9_9GAMM</name>
<accession>A0A850RDU9</accession>
<dbReference type="EMBL" id="JABZEO010000004">
    <property type="protein sequence ID" value="NVZ09130.1"/>
    <property type="molecule type" value="Genomic_DNA"/>
</dbReference>
<proteinExistence type="predicted"/>
<feature type="domain" description="Replication-associated protein ORF2/G2P" evidence="2">
    <location>
        <begin position="82"/>
        <end position="179"/>
    </location>
</feature>